<reference evidence="2 3" key="1">
    <citation type="submission" date="2014-12" db="EMBL/GenBank/DDBJ databases">
        <title>Reclassification of Actinobacillus muris as Muribacter muris.</title>
        <authorList>
            <person name="Christensen H."/>
            <person name="Nicklas W."/>
            <person name="Bisgaard M."/>
        </authorList>
    </citation>
    <scope>NUCLEOTIDE SEQUENCE [LARGE SCALE GENOMIC DNA]</scope>
    <source>
        <strain evidence="2 3">Ackerman80-443D</strain>
    </source>
</reference>
<gene>
    <name evidence="2" type="ORF">RO21_11445</name>
</gene>
<dbReference type="Pfam" id="PF05016">
    <property type="entry name" value="ParE_toxin"/>
    <property type="match status" value="1"/>
</dbReference>
<dbReference type="SUPFAM" id="SSF143011">
    <property type="entry name" value="RelE-like"/>
    <property type="match status" value="1"/>
</dbReference>
<organism evidence="2 3">
    <name type="scientific">Muribacter muris</name>
    <dbReference type="NCBI Taxonomy" id="67855"/>
    <lineage>
        <taxon>Bacteria</taxon>
        <taxon>Pseudomonadati</taxon>
        <taxon>Pseudomonadota</taxon>
        <taxon>Gammaproteobacteria</taxon>
        <taxon>Pasteurellales</taxon>
        <taxon>Pasteurellaceae</taxon>
        <taxon>Muribacter</taxon>
    </lineage>
</organism>
<dbReference type="Gene3D" id="3.30.2310.20">
    <property type="entry name" value="RelE-like"/>
    <property type="match status" value="1"/>
</dbReference>
<dbReference type="STRING" id="67855.RO21_11445"/>
<name>A0A0J5P489_9PAST</name>
<proteinExistence type="predicted"/>
<evidence type="ECO:0000256" key="1">
    <source>
        <dbReference type="ARBA" id="ARBA00022649"/>
    </source>
</evidence>
<keyword evidence="3" id="KW-1185">Reference proteome</keyword>
<protein>
    <recommendedName>
        <fullName evidence="4">Type II toxin-antitoxin system RelE/ParE family toxin</fullName>
    </recommendedName>
</protein>
<dbReference type="RefSeq" id="WP_047977909.1">
    <property type="nucleotide sequence ID" value="NZ_JWIZ01000096.1"/>
</dbReference>
<dbReference type="EMBL" id="JWIZ01000096">
    <property type="protein sequence ID" value="KMK50505.1"/>
    <property type="molecule type" value="Genomic_DNA"/>
</dbReference>
<dbReference type="InterPro" id="IPR007712">
    <property type="entry name" value="RelE/ParE_toxin"/>
</dbReference>
<evidence type="ECO:0000313" key="2">
    <source>
        <dbReference type="EMBL" id="KMK50505.1"/>
    </source>
</evidence>
<dbReference type="AlphaFoldDB" id="A0A0J5P489"/>
<accession>A0A0J5P489</accession>
<dbReference type="InterPro" id="IPR035093">
    <property type="entry name" value="RelE/ParE_toxin_dom_sf"/>
</dbReference>
<comment type="caution">
    <text evidence="2">The sequence shown here is derived from an EMBL/GenBank/DDBJ whole genome shotgun (WGS) entry which is preliminary data.</text>
</comment>
<evidence type="ECO:0008006" key="4">
    <source>
        <dbReference type="Google" id="ProtNLM"/>
    </source>
</evidence>
<evidence type="ECO:0000313" key="3">
    <source>
        <dbReference type="Proteomes" id="UP000036270"/>
    </source>
</evidence>
<keyword evidence="1" id="KW-1277">Toxin-antitoxin system</keyword>
<dbReference type="PATRIC" id="fig|67855.3.peg.2577"/>
<dbReference type="Proteomes" id="UP000036270">
    <property type="component" value="Unassembled WGS sequence"/>
</dbReference>
<sequence>MAKRWILSNDAQNNIDDIIENMIDFTGSTISAARFYGELYSKFDLLVFMPYIGRKREDGTQETFCRGYRIVYEIQNDVIYIIAVIHSRRLYPRT</sequence>